<dbReference type="EMBL" id="BMDT01000002">
    <property type="protein sequence ID" value="GGI65104.1"/>
    <property type="molecule type" value="Genomic_DNA"/>
</dbReference>
<reference evidence="2" key="2">
    <citation type="submission" date="2020-09" db="EMBL/GenBank/DDBJ databases">
        <authorList>
            <person name="Sun Q."/>
            <person name="Sedlacek I."/>
        </authorList>
    </citation>
    <scope>NUCLEOTIDE SEQUENCE</scope>
    <source>
        <strain evidence="2">CCM 8433</strain>
    </source>
</reference>
<dbReference type="Proteomes" id="UP000622610">
    <property type="component" value="Unassembled WGS sequence"/>
</dbReference>
<keyword evidence="3" id="KW-1185">Reference proteome</keyword>
<name>A0A917N4K1_9ENTE</name>
<feature type="transmembrane region" description="Helical" evidence="1">
    <location>
        <begin position="94"/>
        <end position="114"/>
    </location>
</feature>
<evidence type="ECO:0000313" key="2">
    <source>
        <dbReference type="EMBL" id="GGI65104.1"/>
    </source>
</evidence>
<accession>A0A917N4K1</accession>
<feature type="transmembrane region" description="Helical" evidence="1">
    <location>
        <begin position="30"/>
        <end position="47"/>
    </location>
</feature>
<keyword evidence="1" id="KW-0472">Membrane</keyword>
<keyword evidence="1" id="KW-1133">Transmembrane helix</keyword>
<evidence type="ECO:0000313" key="3">
    <source>
        <dbReference type="Proteomes" id="UP000622610"/>
    </source>
</evidence>
<protein>
    <submittedName>
        <fullName evidence="2">Uncharacterized protein</fullName>
    </submittedName>
</protein>
<sequence>MRGIWFWVIFLSNCFITYRQLGWFDFDNGAGYIIFCAILFSLLLLSSRMMVFLRVQQAMFALFLVGHGVVVLTLPIGIVFALTGSYVLALEIFLTFYLPSILTVWLNFLGIYFLEKRRKKAAMMFEET</sequence>
<proteinExistence type="predicted"/>
<keyword evidence="1" id="KW-0812">Transmembrane</keyword>
<evidence type="ECO:0000256" key="1">
    <source>
        <dbReference type="SAM" id="Phobius"/>
    </source>
</evidence>
<feature type="transmembrane region" description="Helical" evidence="1">
    <location>
        <begin position="59"/>
        <end position="82"/>
    </location>
</feature>
<dbReference type="AlphaFoldDB" id="A0A917N4K1"/>
<reference evidence="2" key="1">
    <citation type="journal article" date="2014" name="Int. J. Syst. Evol. Microbiol.">
        <title>Complete genome sequence of Corynebacterium casei LMG S-19264T (=DSM 44701T), isolated from a smear-ripened cheese.</title>
        <authorList>
            <consortium name="US DOE Joint Genome Institute (JGI-PGF)"/>
            <person name="Walter F."/>
            <person name="Albersmeier A."/>
            <person name="Kalinowski J."/>
            <person name="Ruckert C."/>
        </authorList>
    </citation>
    <scope>NUCLEOTIDE SEQUENCE</scope>
    <source>
        <strain evidence="2">CCM 8433</strain>
    </source>
</reference>
<gene>
    <name evidence="2" type="ORF">GCM10011482_07580</name>
</gene>
<organism evidence="2 3">
    <name type="scientific">Enterococcus alcedinis</name>
    <dbReference type="NCBI Taxonomy" id="1274384"/>
    <lineage>
        <taxon>Bacteria</taxon>
        <taxon>Bacillati</taxon>
        <taxon>Bacillota</taxon>
        <taxon>Bacilli</taxon>
        <taxon>Lactobacillales</taxon>
        <taxon>Enterococcaceae</taxon>
        <taxon>Enterococcus</taxon>
    </lineage>
</organism>
<dbReference type="RefSeq" id="WP_188366945.1">
    <property type="nucleotide sequence ID" value="NZ_BMDT01000002.1"/>
</dbReference>
<comment type="caution">
    <text evidence="2">The sequence shown here is derived from an EMBL/GenBank/DDBJ whole genome shotgun (WGS) entry which is preliminary data.</text>
</comment>